<dbReference type="Proteomes" id="UP000019109">
    <property type="component" value="Unassembled WGS sequence"/>
</dbReference>
<evidence type="ECO:0000256" key="1">
    <source>
        <dbReference type="ARBA" id="ARBA00004196"/>
    </source>
</evidence>
<dbReference type="PANTHER" id="PTHR30290">
    <property type="entry name" value="PERIPLASMIC BINDING COMPONENT OF ABC TRANSPORTER"/>
    <property type="match status" value="1"/>
</dbReference>
<feature type="signal peptide" evidence="5">
    <location>
        <begin position="1"/>
        <end position="22"/>
    </location>
</feature>
<protein>
    <submittedName>
        <fullName evidence="7">Oligopeptide ABC transporter</fullName>
    </submittedName>
</protein>
<sequence>MKLERCYALLLVVFMSMSIALSGCSSAKAGFNEVNINLGDEPSTLDPQLVYDVIPMSVINAVFEGLMRKDKEGTPIPGVAKEYVVSEDGLTYTFYLREDAVWWDGTGVTAQNFKDAWMRALDPQPEYHEPSYMAYLLFCIKGAEKYAYGEGKPEDVAIYVKDEKTLSVTLTEPMPYFLDIVCNSVYMPINTEFFKNQISDGNVSKYGTEAKAYWEMAPLR</sequence>
<dbReference type="OrthoDB" id="9801912at2"/>
<dbReference type="SUPFAM" id="SSF53850">
    <property type="entry name" value="Periplasmic binding protein-like II"/>
    <property type="match status" value="1"/>
</dbReference>
<dbReference type="GO" id="GO:0015833">
    <property type="term" value="P:peptide transport"/>
    <property type="evidence" value="ECO:0007669"/>
    <property type="project" value="TreeGrafter"/>
</dbReference>
<comment type="similarity">
    <text evidence="2">Belongs to the bacterial solute-binding protein 5 family.</text>
</comment>
<accession>W4V8H3</accession>
<dbReference type="EMBL" id="BAVR01000038">
    <property type="protein sequence ID" value="GAE89456.1"/>
    <property type="molecule type" value="Genomic_DNA"/>
</dbReference>
<dbReference type="Gene3D" id="3.40.190.10">
    <property type="entry name" value="Periplasmic binding protein-like II"/>
    <property type="match status" value="1"/>
</dbReference>
<evidence type="ECO:0000313" key="7">
    <source>
        <dbReference type="EMBL" id="GAE89456.1"/>
    </source>
</evidence>
<reference evidence="7" key="1">
    <citation type="journal article" date="2014" name="Genome Announc.">
        <title>Draft Genome Sequence of Clostridium straminisolvens Strain JCM 21531T, Isolated from a Cellulose-Degrading Bacterial Community.</title>
        <authorList>
            <person name="Yuki M."/>
            <person name="Oshima K."/>
            <person name="Suda W."/>
            <person name="Sakamoto M."/>
            <person name="Kitamura K."/>
            <person name="Iida T."/>
            <person name="Hattori M."/>
            <person name="Ohkuma M."/>
        </authorList>
    </citation>
    <scope>NUCLEOTIDE SEQUENCE [LARGE SCALE GENOMIC DNA]</scope>
    <source>
        <strain evidence="7">JCM 21531</strain>
    </source>
</reference>
<gene>
    <name evidence="7" type="ORF">JCM21531_2986</name>
</gene>
<dbReference type="InterPro" id="IPR039424">
    <property type="entry name" value="SBP_5"/>
</dbReference>
<comment type="caution">
    <text evidence="7">The sequence shown here is derived from an EMBL/GenBank/DDBJ whole genome shotgun (WGS) entry which is preliminary data.</text>
</comment>
<dbReference type="PANTHER" id="PTHR30290:SF10">
    <property type="entry name" value="PERIPLASMIC OLIGOPEPTIDE-BINDING PROTEIN-RELATED"/>
    <property type="match status" value="1"/>
</dbReference>
<evidence type="ECO:0000256" key="2">
    <source>
        <dbReference type="ARBA" id="ARBA00005695"/>
    </source>
</evidence>
<keyword evidence="3" id="KW-0813">Transport</keyword>
<dbReference type="RefSeq" id="WP_054847066.1">
    <property type="nucleotide sequence ID" value="NZ_BAVR01000038.1"/>
</dbReference>
<dbReference type="Gene3D" id="3.90.76.10">
    <property type="entry name" value="Dipeptide-binding Protein, Domain 1"/>
    <property type="match status" value="1"/>
</dbReference>
<keyword evidence="4 5" id="KW-0732">Signal</keyword>
<dbReference type="Pfam" id="PF00496">
    <property type="entry name" value="SBP_bac_5"/>
    <property type="match status" value="1"/>
</dbReference>
<evidence type="ECO:0000259" key="6">
    <source>
        <dbReference type="Pfam" id="PF00496"/>
    </source>
</evidence>
<evidence type="ECO:0000256" key="3">
    <source>
        <dbReference type="ARBA" id="ARBA00022448"/>
    </source>
</evidence>
<proteinExistence type="inferred from homology"/>
<feature type="domain" description="Solute-binding protein family 5" evidence="6">
    <location>
        <begin position="74"/>
        <end position="191"/>
    </location>
</feature>
<evidence type="ECO:0000256" key="4">
    <source>
        <dbReference type="ARBA" id="ARBA00022729"/>
    </source>
</evidence>
<evidence type="ECO:0000256" key="5">
    <source>
        <dbReference type="SAM" id="SignalP"/>
    </source>
</evidence>
<keyword evidence="8" id="KW-1185">Reference proteome</keyword>
<feature type="chain" id="PRO_5038740033" evidence="5">
    <location>
        <begin position="23"/>
        <end position="220"/>
    </location>
</feature>
<name>W4V8H3_9FIRM</name>
<dbReference type="STRING" id="1294263.JCM21531_2986"/>
<dbReference type="GO" id="GO:1904680">
    <property type="term" value="F:peptide transmembrane transporter activity"/>
    <property type="evidence" value="ECO:0007669"/>
    <property type="project" value="TreeGrafter"/>
</dbReference>
<dbReference type="AlphaFoldDB" id="W4V8H3"/>
<dbReference type="FunFam" id="3.90.76.10:FF:000001">
    <property type="entry name" value="Oligopeptide ABC transporter substrate-binding protein"/>
    <property type="match status" value="1"/>
</dbReference>
<organism evidence="7 8">
    <name type="scientific">Acetivibrio straminisolvens JCM 21531</name>
    <dbReference type="NCBI Taxonomy" id="1294263"/>
    <lineage>
        <taxon>Bacteria</taxon>
        <taxon>Bacillati</taxon>
        <taxon>Bacillota</taxon>
        <taxon>Clostridia</taxon>
        <taxon>Eubacteriales</taxon>
        <taxon>Oscillospiraceae</taxon>
        <taxon>Acetivibrio</taxon>
    </lineage>
</organism>
<dbReference type="InterPro" id="IPR000914">
    <property type="entry name" value="SBP_5_dom"/>
</dbReference>
<comment type="subcellular location">
    <subcellularLocation>
        <location evidence="1">Cell envelope</location>
    </subcellularLocation>
</comment>
<evidence type="ECO:0000313" key="8">
    <source>
        <dbReference type="Proteomes" id="UP000019109"/>
    </source>
</evidence>
<dbReference type="GO" id="GO:0030313">
    <property type="term" value="C:cell envelope"/>
    <property type="evidence" value="ECO:0007669"/>
    <property type="project" value="UniProtKB-SubCell"/>
</dbReference>
<dbReference type="PROSITE" id="PS51257">
    <property type="entry name" value="PROKAR_LIPOPROTEIN"/>
    <property type="match status" value="1"/>
</dbReference>